<name>A0A517QL61_9PLAN</name>
<dbReference type="AlphaFoldDB" id="A0A517QL61"/>
<evidence type="ECO:0000313" key="2">
    <source>
        <dbReference type="Proteomes" id="UP000315724"/>
    </source>
</evidence>
<protein>
    <submittedName>
        <fullName evidence="1">Uncharacterized protein</fullName>
    </submittedName>
</protein>
<gene>
    <name evidence="1" type="ORF">Mal48_16280</name>
</gene>
<dbReference type="RefSeq" id="WP_145197594.1">
    <property type="nucleotide sequence ID" value="NZ_CP036267.1"/>
</dbReference>
<dbReference type="KEGG" id="tpol:Mal48_16280"/>
<dbReference type="Proteomes" id="UP000315724">
    <property type="component" value="Chromosome"/>
</dbReference>
<dbReference type="OrthoDB" id="265728at2"/>
<sequence>MTELEGHWQLVGYEHLVDEILYEEGAADPRITELYGWLLGRSDVNSLPSLESQAGLVLRICDSKFEEEVTGFERLMFDADGIQVNDYRPMTGVVYQRERISFIKPFDAFVQSDVERFPKLILRYDDGDTQVCDSLRRFEEKLIRQVSVVTDEIYLERILMVYSRYLE</sequence>
<keyword evidence="2" id="KW-1185">Reference proteome</keyword>
<organism evidence="1 2">
    <name type="scientific">Thalassoglobus polymorphus</name>
    <dbReference type="NCBI Taxonomy" id="2527994"/>
    <lineage>
        <taxon>Bacteria</taxon>
        <taxon>Pseudomonadati</taxon>
        <taxon>Planctomycetota</taxon>
        <taxon>Planctomycetia</taxon>
        <taxon>Planctomycetales</taxon>
        <taxon>Planctomycetaceae</taxon>
        <taxon>Thalassoglobus</taxon>
    </lineage>
</organism>
<accession>A0A517QL61</accession>
<dbReference type="EMBL" id="CP036267">
    <property type="protein sequence ID" value="QDT32382.1"/>
    <property type="molecule type" value="Genomic_DNA"/>
</dbReference>
<proteinExistence type="predicted"/>
<reference evidence="1 2" key="1">
    <citation type="submission" date="2019-02" db="EMBL/GenBank/DDBJ databases">
        <title>Deep-cultivation of Planctomycetes and their phenomic and genomic characterization uncovers novel biology.</title>
        <authorList>
            <person name="Wiegand S."/>
            <person name="Jogler M."/>
            <person name="Boedeker C."/>
            <person name="Pinto D."/>
            <person name="Vollmers J."/>
            <person name="Rivas-Marin E."/>
            <person name="Kohn T."/>
            <person name="Peeters S.H."/>
            <person name="Heuer A."/>
            <person name="Rast P."/>
            <person name="Oberbeckmann S."/>
            <person name="Bunk B."/>
            <person name="Jeske O."/>
            <person name="Meyerdierks A."/>
            <person name="Storesund J.E."/>
            <person name="Kallscheuer N."/>
            <person name="Luecker S."/>
            <person name="Lage O.M."/>
            <person name="Pohl T."/>
            <person name="Merkel B.J."/>
            <person name="Hornburger P."/>
            <person name="Mueller R.-W."/>
            <person name="Bruemmer F."/>
            <person name="Labrenz M."/>
            <person name="Spormann A.M."/>
            <person name="Op den Camp H."/>
            <person name="Overmann J."/>
            <person name="Amann R."/>
            <person name="Jetten M.S.M."/>
            <person name="Mascher T."/>
            <person name="Medema M.H."/>
            <person name="Devos D.P."/>
            <person name="Kaster A.-K."/>
            <person name="Ovreas L."/>
            <person name="Rohde M."/>
            <person name="Galperin M.Y."/>
            <person name="Jogler C."/>
        </authorList>
    </citation>
    <scope>NUCLEOTIDE SEQUENCE [LARGE SCALE GENOMIC DNA]</scope>
    <source>
        <strain evidence="1 2">Mal48</strain>
    </source>
</reference>
<evidence type="ECO:0000313" key="1">
    <source>
        <dbReference type="EMBL" id="QDT32382.1"/>
    </source>
</evidence>